<dbReference type="PROSITE" id="PS51257">
    <property type="entry name" value="PROKAR_LIPOPROTEIN"/>
    <property type="match status" value="1"/>
</dbReference>
<organism evidence="1">
    <name type="scientific">Anguilla anguilla</name>
    <name type="common">European freshwater eel</name>
    <name type="synonym">Muraena anguilla</name>
    <dbReference type="NCBI Taxonomy" id="7936"/>
    <lineage>
        <taxon>Eukaryota</taxon>
        <taxon>Metazoa</taxon>
        <taxon>Chordata</taxon>
        <taxon>Craniata</taxon>
        <taxon>Vertebrata</taxon>
        <taxon>Euteleostomi</taxon>
        <taxon>Actinopterygii</taxon>
        <taxon>Neopterygii</taxon>
        <taxon>Teleostei</taxon>
        <taxon>Anguilliformes</taxon>
        <taxon>Anguillidae</taxon>
        <taxon>Anguilla</taxon>
    </lineage>
</organism>
<sequence length="49" mass="5741">MKDLPWTFILACGTMSCLHWQNKVAGYITFLPTHGRHFRGNDRPYSAWD</sequence>
<proteinExistence type="predicted"/>
<accession>A0A0E9WF93</accession>
<name>A0A0E9WF93_ANGAN</name>
<reference evidence="1" key="1">
    <citation type="submission" date="2014-11" db="EMBL/GenBank/DDBJ databases">
        <authorList>
            <person name="Amaro Gonzalez C."/>
        </authorList>
    </citation>
    <scope>NUCLEOTIDE SEQUENCE</scope>
</reference>
<protein>
    <submittedName>
        <fullName evidence="1">Uncharacterized protein</fullName>
    </submittedName>
</protein>
<dbReference type="EMBL" id="GBXM01020414">
    <property type="protein sequence ID" value="JAH88163.1"/>
    <property type="molecule type" value="Transcribed_RNA"/>
</dbReference>
<evidence type="ECO:0000313" key="1">
    <source>
        <dbReference type="EMBL" id="JAH88163.1"/>
    </source>
</evidence>
<dbReference type="AlphaFoldDB" id="A0A0E9WF93"/>
<reference evidence="1" key="2">
    <citation type="journal article" date="2015" name="Fish Shellfish Immunol.">
        <title>Early steps in the European eel (Anguilla anguilla)-Vibrio vulnificus interaction in the gills: Role of the RtxA13 toxin.</title>
        <authorList>
            <person name="Callol A."/>
            <person name="Pajuelo D."/>
            <person name="Ebbesson L."/>
            <person name="Teles M."/>
            <person name="MacKenzie S."/>
            <person name="Amaro C."/>
        </authorList>
    </citation>
    <scope>NUCLEOTIDE SEQUENCE</scope>
</reference>